<dbReference type="Proteomes" id="UP001066276">
    <property type="component" value="Chromosome 9"/>
</dbReference>
<reference evidence="2" key="1">
    <citation type="journal article" date="2022" name="bioRxiv">
        <title>Sequencing and chromosome-scale assembly of the giantPleurodeles waltlgenome.</title>
        <authorList>
            <person name="Brown T."/>
            <person name="Elewa A."/>
            <person name="Iarovenko S."/>
            <person name="Subramanian E."/>
            <person name="Araus A.J."/>
            <person name="Petzold A."/>
            <person name="Susuki M."/>
            <person name="Suzuki K.-i.T."/>
            <person name="Hayashi T."/>
            <person name="Toyoda A."/>
            <person name="Oliveira C."/>
            <person name="Osipova E."/>
            <person name="Leigh N.D."/>
            <person name="Simon A."/>
            <person name="Yun M.H."/>
        </authorList>
    </citation>
    <scope>NUCLEOTIDE SEQUENCE</scope>
    <source>
        <strain evidence="2">20211129_DDA</strain>
        <tissue evidence="2">Liver</tissue>
    </source>
</reference>
<comment type="caution">
    <text evidence="2">The sequence shown here is derived from an EMBL/GenBank/DDBJ whole genome shotgun (WGS) entry which is preliminary data.</text>
</comment>
<evidence type="ECO:0000256" key="1">
    <source>
        <dbReference type="SAM" id="MobiDB-lite"/>
    </source>
</evidence>
<dbReference type="AlphaFoldDB" id="A0AAV7MPC6"/>
<feature type="compositionally biased region" description="Low complexity" evidence="1">
    <location>
        <begin position="104"/>
        <end position="115"/>
    </location>
</feature>
<sequence>MTSSADDCPYRMKECSPAWRRVGGELRPGLARFSGHWGWTLPRCGMTFPARSNSRGSIEGASSEAQNEELKIMLEDNTHFFQEPDEAWPGSRRNVQVQTEPRARTTGRTGAMARGGTHGILRKIRR</sequence>
<protein>
    <submittedName>
        <fullName evidence="2">Uncharacterized protein</fullName>
    </submittedName>
</protein>
<dbReference type="EMBL" id="JANPWB010000013">
    <property type="protein sequence ID" value="KAJ1105187.1"/>
    <property type="molecule type" value="Genomic_DNA"/>
</dbReference>
<proteinExistence type="predicted"/>
<organism evidence="2 3">
    <name type="scientific">Pleurodeles waltl</name>
    <name type="common">Iberian ribbed newt</name>
    <dbReference type="NCBI Taxonomy" id="8319"/>
    <lineage>
        <taxon>Eukaryota</taxon>
        <taxon>Metazoa</taxon>
        <taxon>Chordata</taxon>
        <taxon>Craniata</taxon>
        <taxon>Vertebrata</taxon>
        <taxon>Euteleostomi</taxon>
        <taxon>Amphibia</taxon>
        <taxon>Batrachia</taxon>
        <taxon>Caudata</taxon>
        <taxon>Salamandroidea</taxon>
        <taxon>Salamandridae</taxon>
        <taxon>Pleurodelinae</taxon>
        <taxon>Pleurodeles</taxon>
    </lineage>
</organism>
<keyword evidence="3" id="KW-1185">Reference proteome</keyword>
<gene>
    <name evidence="2" type="ORF">NDU88_002595</name>
</gene>
<feature type="region of interest" description="Disordered" evidence="1">
    <location>
        <begin position="83"/>
        <end position="126"/>
    </location>
</feature>
<evidence type="ECO:0000313" key="2">
    <source>
        <dbReference type="EMBL" id="KAJ1105187.1"/>
    </source>
</evidence>
<accession>A0AAV7MPC6</accession>
<name>A0AAV7MPC6_PLEWA</name>
<evidence type="ECO:0000313" key="3">
    <source>
        <dbReference type="Proteomes" id="UP001066276"/>
    </source>
</evidence>